<evidence type="ECO:0000256" key="1">
    <source>
        <dbReference type="ARBA" id="ARBA00022737"/>
    </source>
</evidence>
<evidence type="ECO:0000313" key="4">
    <source>
        <dbReference type="EMBL" id="KAF2657675.1"/>
    </source>
</evidence>
<dbReference type="InterPro" id="IPR056884">
    <property type="entry name" value="NPHP3-like_N"/>
</dbReference>
<keyword evidence="1" id="KW-0677">Repeat</keyword>
<dbReference type="InterPro" id="IPR031352">
    <property type="entry name" value="SesA"/>
</dbReference>
<feature type="domain" description="NACHT-NTPase and P-loop NTPases N-terminal" evidence="2">
    <location>
        <begin position="98"/>
        <end position="222"/>
    </location>
</feature>
<proteinExistence type="predicted"/>
<dbReference type="EMBL" id="MU004323">
    <property type="protein sequence ID" value="KAF2657675.1"/>
    <property type="molecule type" value="Genomic_DNA"/>
</dbReference>
<dbReference type="PANTHER" id="PTHR10039:SF16">
    <property type="entry name" value="GPI INOSITOL-DEACYLASE"/>
    <property type="match status" value="1"/>
</dbReference>
<evidence type="ECO:0000259" key="3">
    <source>
        <dbReference type="Pfam" id="PF24883"/>
    </source>
</evidence>
<dbReference type="OrthoDB" id="3200163at2759"/>
<dbReference type="InterPro" id="IPR027417">
    <property type="entry name" value="P-loop_NTPase"/>
</dbReference>
<reference evidence="4" key="1">
    <citation type="journal article" date="2020" name="Stud. Mycol.">
        <title>101 Dothideomycetes genomes: a test case for predicting lifestyles and emergence of pathogens.</title>
        <authorList>
            <person name="Haridas S."/>
            <person name="Albert R."/>
            <person name="Binder M."/>
            <person name="Bloem J."/>
            <person name="Labutti K."/>
            <person name="Salamov A."/>
            <person name="Andreopoulos B."/>
            <person name="Baker S."/>
            <person name="Barry K."/>
            <person name="Bills G."/>
            <person name="Bluhm B."/>
            <person name="Cannon C."/>
            <person name="Castanera R."/>
            <person name="Culley D."/>
            <person name="Daum C."/>
            <person name="Ezra D."/>
            <person name="Gonzalez J."/>
            <person name="Henrissat B."/>
            <person name="Kuo A."/>
            <person name="Liang C."/>
            <person name="Lipzen A."/>
            <person name="Lutzoni F."/>
            <person name="Magnuson J."/>
            <person name="Mondo S."/>
            <person name="Nolan M."/>
            <person name="Ohm R."/>
            <person name="Pangilinan J."/>
            <person name="Park H.-J."/>
            <person name="Ramirez L."/>
            <person name="Alfaro M."/>
            <person name="Sun H."/>
            <person name="Tritt A."/>
            <person name="Yoshinaga Y."/>
            <person name="Zwiers L.-H."/>
            <person name="Turgeon B."/>
            <person name="Goodwin S."/>
            <person name="Spatafora J."/>
            <person name="Crous P."/>
            <person name="Grigoriev I."/>
        </authorList>
    </citation>
    <scope>NUCLEOTIDE SEQUENCE</scope>
    <source>
        <strain evidence="4">CBS 122681</strain>
    </source>
</reference>
<protein>
    <submittedName>
        <fullName evidence="4">Uncharacterized protein</fullName>
    </submittedName>
</protein>
<feature type="domain" description="Nephrocystin 3-like N-terminal" evidence="3">
    <location>
        <begin position="266"/>
        <end position="374"/>
    </location>
</feature>
<keyword evidence="5" id="KW-1185">Reference proteome</keyword>
<gene>
    <name evidence="4" type="ORF">K491DRAFT_777065</name>
</gene>
<name>A0A6A6TCE8_9PLEO</name>
<dbReference type="AlphaFoldDB" id="A0A6A6TCE8"/>
<dbReference type="Proteomes" id="UP000799324">
    <property type="component" value="Unassembled WGS sequence"/>
</dbReference>
<dbReference type="PANTHER" id="PTHR10039">
    <property type="entry name" value="AMELOGENIN"/>
    <property type="match status" value="1"/>
</dbReference>
<accession>A0A6A6TCE8</accession>
<sequence>MMSMQYMTTLDEGAHPGHPSQNQLILRAGMETVTHLGLVLPDHVTAISARPASIRQQQLTTCDEIVSASLSSHSLCFVSSSSSYLDKMAEFAAIGAAASILQLIDFATTAIGRLREYQNRASEVPRTIQQITVELPILAFTLKRLQEAFHDDFEGKDNKCKFLPAIKECGTAIRELNDILSKITPETSGSWRGRGGKAFHSLRKESQLKDSLKSIRRYVRVLTDAATHLQFFKNTDLTKLRDWVRAFSGPDPSPLYKKAKDRRQAGTSQWFLESQSFAAWKGNDNSLLWLSGIPGCGKSVLSSSVIEHIQERCQDNPSMALGYFFFDFNESRTQYPDAMTSSIVTQLFAKVLKPPARLETYRRSCADGLRQPDPQMRLEILKTLI</sequence>
<evidence type="ECO:0000259" key="2">
    <source>
        <dbReference type="Pfam" id="PF17107"/>
    </source>
</evidence>
<evidence type="ECO:0000313" key="5">
    <source>
        <dbReference type="Proteomes" id="UP000799324"/>
    </source>
</evidence>
<dbReference type="Pfam" id="PF24883">
    <property type="entry name" value="NPHP3_N"/>
    <property type="match status" value="1"/>
</dbReference>
<organism evidence="4 5">
    <name type="scientific">Lophiostoma macrostomum CBS 122681</name>
    <dbReference type="NCBI Taxonomy" id="1314788"/>
    <lineage>
        <taxon>Eukaryota</taxon>
        <taxon>Fungi</taxon>
        <taxon>Dikarya</taxon>
        <taxon>Ascomycota</taxon>
        <taxon>Pezizomycotina</taxon>
        <taxon>Dothideomycetes</taxon>
        <taxon>Pleosporomycetidae</taxon>
        <taxon>Pleosporales</taxon>
        <taxon>Lophiostomataceae</taxon>
        <taxon>Lophiostoma</taxon>
    </lineage>
</organism>
<dbReference type="Pfam" id="PF17107">
    <property type="entry name" value="SesA"/>
    <property type="match status" value="1"/>
</dbReference>
<dbReference type="Gene3D" id="3.40.50.300">
    <property type="entry name" value="P-loop containing nucleotide triphosphate hydrolases"/>
    <property type="match status" value="1"/>
</dbReference>